<proteinExistence type="predicted"/>
<evidence type="ECO:0000256" key="1">
    <source>
        <dbReference type="SAM" id="MobiDB-lite"/>
    </source>
</evidence>
<feature type="region of interest" description="Disordered" evidence="1">
    <location>
        <begin position="47"/>
        <end position="79"/>
    </location>
</feature>
<name>A0A914VLC0_9BILA</name>
<dbReference type="AlphaFoldDB" id="A0A914VLC0"/>
<keyword evidence="3" id="KW-1185">Reference proteome</keyword>
<keyword evidence="2" id="KW-0732">Signal</keyword>
<feature type="chain" id="PRO_5037252728" evidence="2">
    <location>
        <begin position="24"/>
        <end position="79"/>
    </location>
</feature>
<organism evidence="3 4">
    <name type="scientific">Plectus sambesii</name>
    <dbReference type="NCBI Taxonomy" id="2011161"/>
    <lineage>
        <taxon>Eukaryota</taxon>
        <taxon>Metazoa</taxon>
        <taxon>Ecdysozoa</taxon>
        <taxon>Nematoda</taxon>
        <taxon>Chromadorea</taxon>
        <taxon>Plectida</taxon>
        <taxon>Plectina</taxon>
        <taxon>Plectoidea</taxon>
        <taxon>Plectidae</taxon>
        <taxon>Plectus</taxon>
    </lineage>
</organism>
<evidence type="ECO:0000256" key="2">
    <source>
        <dbReference type="SAM" id="SignalP"/>
    </source>
</evidence>
<sequence length="79" mass="8861">MFLGVVLLLVEIVQIAIVLVGNANRLQKLNGRPTAVRRKQRLRATLSSAIHDHNHHNDRRPTSSRTIRTIRPTGALQPP</sequence>
<reference evidence="4" key="1">
    <citation type="submission" date="2022-11" db="UniProtKB">
        <authorList>
            <consortium name="WormBaseParasite"/>
        </authorList>
    </citation>
    <scope>IDENTIFICATION</scope>
</reference>
<evidence type="ECO:0000313" key="4">
    <source>
        <dbReference type="WBParaSite" id="PSAMB.scaffold20735size699.g38121.t1"/>
    </source>
</evidence>
<protein>
    <submittedName>
        <fullName evidence="4">Secreted protein</fullName>
    </submittedName>
</protein>
<dbReference type="WBParaSite" id="PSAMB.scaffold20735size699.g38121.t1">
    <property type="protein sequence ID" value="PSAMB.scaffold20735size699.g38121.t1"/>
    <property type="gene ID" value="PSAMB.scaffold20735size699.g38121"/>
</dbReference>
<dbReference type="Proteomes" id="UP000887566">
    <property type="component" value="Unplaced"/>
</dbReference>
<feature type="compositionally biased region" description="Low complexity" evidence="1">
    <location>
        <begin position="63"/>
        <end position="73"/>
    </location>
</feature>
<accession>A0A914VLC0</accession>
<feature type="signal peptide" evidence="2">
    <location>
        <begin position="1"/>
        <end position="23"/>
    </location>
</feature>
<evidence type="ECO:0000313" key="3">
    <source>
        <dbReference type="Proteomes" id="UP000887566"/>
    </source>
</evidence>